<dbReference type="InterPro" id="IPR001073">
    <property type="entry name" value="C1q_dom"/>
</dbReference>
<feature type="transmembrane region" description="Helical" evidence="4">
    <location>
        <begin position="7"/>
        <end position="28"/>
    </location>
</feature>
<feature type="domain" description="C1q" evidence="5">
    <location>
        <begin position="96"/>
        <end position="157"/>
    </location>
</feature>
<evidence type="ECO:0000256" key="1">
    <source>
        <dbReference type="ARBA" id="ARBA00004613"/>
    </source>
</evidence>
<evidence type="ECO:0000313" key="7">
    <source>
        <dbReference type="WBParaSite" id="TREG1_68520.1"/>
    </source>
</evidence>
<sequence>MTGIGYFWLNISFIAFTSLLVTCTTTYVQQNISGSTPNCQLQLECIGASSSGFGRVRIPVRSARGPPGPAGQQGKTGPPGPRGETTKMQPVWIPRPIEYQIAFYAGLSKSIESKPTNKNCQLVFESVMLNLGNGYDNTTGVFTVPASGVYIFVVVLSAQSYEKSLKKNLLKTIVRSKYFDLNKLWEYLFYKYELLNTSTRDITLLLTISYPPSLVIGCEVIERVDQLTYLVICTHIYINIYMCVCVRWSLFLLLA</sequence>
<evidence type="ECO:0000256" key="3">
    <source>
        <dbReference type="SAM" id="MobiDB-lite"/>
    </source>
</evidence>
<dbReference type="AlphaFoldDB" id="A0AA85K607"/>
<keyword evidence="4" id="KW-0812">Transmembrane</keyword>
<feature type="region of interest" description="Disordered" evidence="3">
    <location>
        <begin position="58"/>
        <end position="87"/>
    </location>
</feature>
<evidence type="ECO:0000259" key="5">
    <source>
        <dbReference type="PROSITE" id="PS50871"/>
    </source>
</evidence>
<accession>A0AA85K607</accession>
<name>A0AA85K607_TRIRE</name>
<evidence type="ECO:0000256" key="2">
    <source>
        <dbReference type="ARBA" id="ARBA00022525"/>
    </source>
</evidence>
<reference evidence="6" key="1">
    <citation type="submission" date="2022-06" db="EMBL/GenBank/DDBJ databases">
        <authorList>
            <person name="Berger JAMES D."/>
            <person name="Berger JAMES D."/>
        </authorList>
    </citation>
    <scope>NUCLEOTIDE SEQUENCE [LARGE SCALE GENOMIC DNA]</scope>
</reference>
<comment type="subcellular location">
    <subcellularLocation>
        <location evidence="1">Secreted</location>
    </subcellularLocation>
</comment>
<organism evidence="6 7">
    <name type="scientific">Trichobilharzia regenti</name>
    <name type="common">Nasal bird schistosome</name>
    <dbReference type="NCBI Taxonomy" id="157069"/>
    <lineage>
        <taxon>Eukaryota</taxon>
        <taxon>Metazoa</taxon>
        <taxon>Spiralia</taxon>
        <taxon>Lophotrochozoa</taxon>
        <taxon>Platyhelminthes</taxon>
        <taxon>Trematoda</taxon>
        <taxon>Digenea</taxon>
        <taxon>Strigeidida</taxon>
        <taxon>Schistosomatoidea</taxon>
        <taxon>Schistosomatidae</taxon>
        <taxon>Trichobilharzia</taxon>
    </lineage>
</organism>
<keyword evidence="6" id="KW-1185">Reference proteome</keyword>
<dbReference type="SUPFAM" id="SSF49842">
    <property type="entry name" value="TNF-like"/>
    <property type="match status" value="1"/>
</dbReference>
<evidence type="ECO:0000256" key="4">
    <source>
        <dbReference type="SAM" id="Phobius"/>
    </source>
</evidence>
<dbReference type="PROSITE" id="PS50871">
    <property type="entry name" value="C1Q"/>
    <property type="match status" value="1"/>
</dbReference>
<dbReference type="InterPro" id="IPR008983">
    <property type="entry name" value="Tumour_necrosis_fac-like_dom"/>
</dbReference>
<reference evidence="7" key="2">
    <citation type="submission" date="2023-11" db="UniProtKB">
        <authorList>
            <consortium name="WormBaseParasite"/>
        </authorList>
    </citation>
    <scope>IDENTIFICATION</scope>
</reference>
<keyword evidence="4" id="KW-0472">Membrane</keyword>
<proteinExistence type="predicted"/>
<feature type="transmembrane region" description="Helical" evidence="4">
    <location>
        <begin position="236"/>
        <end position="254"/>
    </location>
</feature>
<dbReference type="Gene3D" id="2.60.120.40">
    <property type="match status" value="1"/>
</dbReference>
<dbReference type="InterPro" id="IPR050392">
    <property type="entry name" value="Collagen/C1q_domain"/>
</dbReference>
<dbReference type="GO" id="GO:0005576">
    <property type="term" value="C:extracellular region"/>
    <property type="evidence" value="ECO:0007669"/>
    <property type="project" value="UniProtKB-SubCell"/>
</dbReference>
<protein>
    <recommendedName>
        <fullName evidence="5">C1q domain-containing protein</fullName>
    </recommendedName>
</protein>
<dbReference type="PANTHER" id="PTHR15427:SF40">
    <property type="entry name" value="MULTIMERIN-2 PRECURSOR"/>
    <property type="match status" value="1"/>
</dbReference>
<dbReference type="Proteomes" id="UP000050795">
    <property type="component" value="Unassembled WGS sequence"/>
</dbReference>
<dbReference type="PANTHER" id="PTHR15427">
    <property type="entry name" value="EMILIN ELASTIN MICROFIBRIL INTERFACE-LOCATED PROTEIN ELASTIN MICROFIBRIL INTERFACER"/>
    <property type="match status" value="1"/>
</dbReference>
<dbReference type="Pfam" id="PF00386">
    <property type="entry name" value="C1q"/>
    <property type="match status" value="1"/>
</dbReference>
<keyword evidence="2" id="KW-0964">Secreted</keyword>
<dbReference type="WBParaSite" id="TREG1_68520.1">
    <property type="protein sequence ID" value="TREG1_68520.1"/>
    <property type="gene ID" value="TREG1_68520"/>
</dbReference>
<keyword evidence="4" id="KW-1133">Transmembrane helix</keyword>
<evidence type="ECO:0000313" key="6">
    <source>
        <dbReference type="Proteomes" id="UP000050795"/>
    </source>
</evidence>